<dbReference type="OrthoDB" id="9810148at2"/>
<organism evidence="1 2">
    <name type="scientific">Paenibacillus aquistagni</name>
    <dbReference type="NCBI Taxonomy" id="1852522"/>
    <lineage>
        <taxon>Bacteria</taxon>
        <taxon>Bacillati</taxon>
        <taxon>Bacillota</taxon>
        <taxon>Bacilli</taxon>
        <taxon>Bacillales</taxon>
        <taxon>Paenibacillaceae</taxon>
        <taxon>Paenibacillus</taxon>
    </lineage>
</organism>
<dbReference type="GO" id="GO:0003887">
    <property type="term" value="F:DNA-directed DNA polymerase activity"/>
    <property type="evidence" value="ECO:0007669"/>
    <property type="project" value="InterPro"/>
</dbReference>
<reference evidence="1 2" key="1">
    <citation type="submission" date="2017-04" db="EMBL/GenBank/DDBJ databases">
        <authorList>
            <person name="Afonso C.L."/>
            <person name="Miller P.J."/>
            <person name="Scott M.A."/>
            <person name="Spackman E."/>
            <person name="Goraichik I."/>
            <person name="Dimitrov K.M."/>
            <person name="Suarez D.L."/>
            <person name="Swayne D.E."/>
        </authorList>
    </citation>
    <scope>NUCLEOTIDE SEQUENCE [LARGE SCALE GENOMIC DNA]</scope>
    <source>
        <strain evidence="1 2">11</strain>
    </source>
</reference>
<accession>A0A1X7LZ90</accession>
<name>A0A1X7LZ90_9BACL</name>
<dbReference type="STRING" id="1852522.SAMN06295960_4800"/>
<dbReference type="InterPro" id="IPR004622">
    <property type="entry name" value="DNA_pol_HolB"/>
</dbReference>
<dbReference type="AlphaFoldDB" id="A0A1X7LZ90"/>
<dbReference type="EMBL" id="FXAZ01000011">
    <property type="protein sequence ID" value="SMG58844.1"/>
    <property type="molecule type" value="Genomic_DNA"/>
</dbReference>
<dbReference type="InterPro" id="IPR027417">
    <property type="entry name" value="P-loop_NTPase"/>
</dbReference>
<sequence>MSFQRILGQQQAKKILQHGLRANKISHAYLFSGPVGTGKLQTAMTFAKALFCERLEDDCCDECLSCRKINHGNHADVQIIEPEGQSIKIDQIRELQREFSYRSASSDARKIYIMKQADKMTVQAANSLLKFLEEPTSPTVAILLADNGQAMLPTIISRSQWVPFTPLHSSQICDKLTEEGVSLTLARAAVQIVNGLDASRELCQQNWFAELRNVMIQLGKETGGSVSSALVMAQQNVFKTELAEHVDMLFRLFHLWFRDMLNYQLNRQDSLVFIDQQELMSKMAWTRTAEGWVSCMQLALEAEKRMRANVSPQLVLEQFLVGVQGGT</sequence>
<dbReference type="PANTHER" id="PTHR11669">
    <property type="entry name" value="REPLICATION FACTOR C / DNA POLYMERASE III GAMMA-TAU SUBUNIT"/>
    <property type="match status" value="1"/>
</dbReference>
<keyword evidence="2" id="KW-1185">Reference proteome</keyword>
<dbReference type="Proteomes" id="UP000193834">
    <property type="component" value="Unassembled WGS sequence"/>
</dbReference>
<protein>
    <submittedName>
        <fullName evidence="1">DNA polymerase III, delta prime subunit</fullName>
    </submittedName>
</protein>
<dbReference type="GO" id="GO:0006261">
    <property type="term" value="P:DNA-templated DNA replication"/>
    <property type="evidence" value="ECO:0007669"/>
    <property type="project" value="TreeGrafter"/>
</dbReference>
<dbReference type="GO" id="GO:0008408">
    <property type="term" value="F:3'-5' exonuclease activity"/>
    <property type="evidence" value="ECO:0007669"/>
    <property type="project" value="InterPro"/>
</dbReference>
<dbReference type="RefSeq" id="WP_085498791.1">
    <property type="nucleotide sequence ID" value="NZ_FXAZ01000011.1"/>
</dbReference>
<dbReference type="PANTHER" id="PTHR11669:SF8">
    <property type="entry name" value="DNA POLYMERASE III SUBUNIT DELTA"/>
    <property type="match status" value="1"/>
</dbReference>
<dbReference type="InterPro" id="IPR050238">
    <property type="entry name" value="DNA_Rep/Repair_Clamp_Loader"/>
</dbReference>
<dbReference type="Pfam" id="PF13177">
    <property type="entry name" value="DNA_pol3_delta2"/>
    <property type="match status" value="1"/>
</dbReference>
<gene>
    <name evidence="1" type="ORF">SAMN06295960_4800</name>
</gene>
<dbReference type="NCBIfam" id="TIGR00678">
    <property type="entry name" value="holB"/>
    <property type="match status" value="1"/>
</dbReference>
<proteinExistence type="predicted"/>
<evidence type="ECO:0000313" key="2">
    <source>
        <dbReference type="Proteomes" id="UP000193834"/>
    </source>
</evidence>
<dbReference type="SUPFAM" id="SSF52540">
    <property type="entry name" value="P-loop containing nucleoside triphosphate hydrolases"/>
    <property type="match status" value="1"/>
</dbReference>
<dbReference type="FunFam" id="3.40.50.300:FF:001255">
    <property type="entry name" value="DNA polymerase III subunit delta"/>
    <property type="match status" value="1"/>
</dbReference>
<dbReference type="Gene3D" id="3.40.50.300">
    <property type="entry name" value="P-loop containing nucleotide triphosphate hydrolases"/>
    <property type="match status" value="1"/>
</dbReference>
<evidence type="ECO:0000313" key="1">
    <source>
        <dbReference type="EMBL" id="SMG58844.1"/>
    </source>
</evidence>